<dbReference type="STRING" id="706587.Desti_4575"/>
<protein>
    <submittedName>
        <fullName evidence="1">Uncharacterized protein</fullName>
    </submittedName>
</protein>
<evidence type="ECO:0000313" key="1">
    <source>
        <dbReference type="EMBL" id="AFM27202.1"/>
    </source>
</evidence>
<dbReference type="KEGG" id="dti:Desti_4575"/>
<dbReference type="HOGENOM" id="CLU_793950_0_0_7"/>
<sequence length="349" mass="39734">MRIMPELRKSFGGSGRSITLEQLEDRIVLDGAVADAQDVQDAGTDTGTVDSLGWVYVDNGWWQEDNGSGWWWDQSSGWFWNQNTGWWVQNSGGFAYWYHGLHQYWAQETSTGNWFWWDDISDQTWEPAFAWFADQVNSQWMWAYNDSTGSSYYADELNYFYQDHTDGQWYWHDDVNENGWELAFTWFVDDYGVMVYNDWHSSEYIWGNNFHYTQQHTSSYVNEAPIVMVPGAQTVNENTSLHIPAIYVYDVDSITDEIQITLSVSHGTLSLASTTGLYFLTGDGTQDAQMVFLGSWTELNAVLHDVTYSPGLNYHGSDTLSIVVNDLGCAGSGGAQSTSQTVFINVLDV</sequence>
<evidence type="ECO:0000313" key="2">
    <source>
        <dbReference type="Proteomes" id="UP000006055"/>
    </source>
</evidence>
<name>I4CCB1_DESTA</name>
<keyword evidence="2" id="KW-1185">Reference proteome</keyword>
<dbReference type="EMBL" id="CP003360">
    <property type="protein sequence ID" value="AFM27202.1"/>
    <property type="molecule type" value="Genomic_DNA"/>
</dbReference>
<reference evidence="2" key="1">
    <citation type="submission" date="2012-06" db="EMBL/GenBank/DDBJ databases">
        <title>Complete sequence of chromosome of Desulfomonile tiedjei DSM 6799.</title>
        <authorList>
            <person name="Lucas S."/>
            <person name="Copeland A."/>
            <person name="Lapidus A."/>
            <person name="Glavina del Rio T."/>
            <person name="Dalin E."/>
            <person name="Tice H."/>
            <person name="Bruce D."/>
            <person name="Goodwin L."/>
            <person name="Pitluck S."/>
            <person name="Peters L."/>
            <person name="Ovchinnikova G."/>
            <person name="Zeytun A."/>
            <person name="Lu M."/>
            <person name="Kyrpides N."/>
            <person name="Mavromatis K."/>
            <person name="Ivanova N."/>
            <person name="Brettin T."/>
            <person name="Detter J.C."/>
            <person name="Han C."/>
            <person name="Larimer F."/>
            <person name="Land M."/>
            <person name="Hauser L."/>
            <person name="Markowitz V."/>
            <person name="Cheng J.-F."/>
            <person name="Hugenholtz P."/>
            <person name="Woyke T."/>
            <person name="Wu D."/>
            <person name="Spring S."/>
            <person name="Schroeder M."/>
            <person name="Brambilla E."/>
            <person name="Klenk H.-P."/>
            <person name="Eisen J.A."/>
        </authorList>
    </citation>
    <scope>NUCLEOTIDE SEQUENCE [LARGE SCALE GENOMIC DNA]</scope>
    <source>
        <strain evidence="2">ATCC 49306 / DSM 6799 / DCB-1</strain>
    </source>
</reference>
<dbReference type="RefSeq" id="WP_014812314.1">
    <property type="nucleotide sequence ID" value="NC_018025.1"/>
</dbReference>
<accession>I4CCB1</accession>
<dbReference type="OrthoDB" id="468094at2"/>
<organism evidence="1 2">
    <name type="scientific">Desulfomonile tiedjei (strain ATCC 49306 / DSM 6799 / DCB-1)</name>
    <dbReference type="NCBI Taxonomy" id="706587"/>
    <lineage>
        <taxon>Bacteria</taxon>
        <taxon>Pseudomonadati</taxon>
        <taxon>Thermodesulfobacteriota</taxon>
        <taxon>Desulfomonilia</taxon>
        <taxon>Desulfomonilales</taxon>
        <taxon>Desulfomonilaceae</taxon>
        <taxon>Desulfomonile</taxon>
    </lineage>
</organism>
<dbReference type="Proteomes" id="UP000006055">
    <property type="component" value="Chromosome"/>
</dbReference>
<dbReference type="AlphaFoldDB" id="I4CCB1"/>
<dbReference type="eggNOG" id="COG0726">
    <property type="taxonomic scope" value="Bacteria"/>
</dbReference>
<proteinExistence type="predicted"/>
<gene>
    <name evidence="1" type="ordered locus">Desti_4575</name>
</gene>